<protein>
    <submittedName>
        <fullName evidence="1">Excreted virulence factor EspC, type VII ESX diderm</fullName>
    </submittedName>
</protein>
<dbReference type="Pfam" id="PF10824">
    <property type="entry name" value="T7SS_ESX_EspC"/>
    <property type="match status" value="1"/>
</dbReference>
<reference evidence="1 2" key="1">
    <citation type="submission" date="2017-01" db="EMBL/GenBank/DDBJ databases">
        <authorList>
            <person name="Mah S.A."/>
            <person name="Swanson W.J."/>
            <person name="Moy G.W."/>
            <person name="Vacquier V.D."/>
        </authorList>
    </citation>
    <scope>NUCLEOTIDE SEQUENCE [LARGE SCALE GENOMIC DNA]</scope>
    <source>
        <strain evidence="1 2">CPCC 203464</strain>
    </source>
</reference>
<evidence type="ECO:0000313" key="2">
    <source>
        <dbReference type="Proteomes" id="UP000186218"/>
    </source>
</evidence>
<dbReference type="Proteomes" id="UP000186218">
    <property type="component" value="Unassembled WGS sequence"/>
</dbReference>
<organism evidence="1 2">
    <name type="scientific">Williamsia sterculiae</name>
    <dbReference type="NCBI Taxonomy" id="1344003"/>
    <lineage>
        <taxon>Bacteria</taxon>
        <taxon>Bacillati</taxon>
        <taxon>Actinomycetota</taxon>
        <taxon>Actinomycetes</taxon>
        <taxon>Mycobacteriales</taxon>
        <taxon>Nocardiaceae</taxon>
        <taxon>Williamsia</taxon>
    </lineage>
</organism>
<name>A0A1N7GSK9_9NOCA</name>
<keyword evidence="2" id="KW-1185">Reference proteome</keyword>
<evidence type="ECO:0000313" key="1">
    <source>
        <dbReference type="EMBL" id="SIS15552.1"/>
    </source>
</evidence>
<dbReference type="STRING" id="1344003.SAMN05445060_3084"/>
<dbReference type="RefSeq" id="WP_076481076.1">
    <property type="nucleotide sequence ID" value="NZ_FTNT01000009.1"/>
</dbReference>
<gene>
    <name evidence="1" type="ORF">SAMN05445060_3084</name>
</gene>
<proteinExistence type="predicted"/>
<dbReference type="AlphaFoldDB" id="A0A1N7GSK9"/>
<accession>A0A1N7GSK9</accession>
<sequence length="105" mass="10224">MSEVTAVPAALETFGSAAAAMSATVASAGSINAAANTAVMAPVFGLIGQEFLAAFVQAQASHLFSVGQLAAVHAGTAASMFTTAQEFQSSDTASGTVIKAAGEGQ</sequence>
<dbReference type="EMBL" id="FTNT01000009">
    <property type="protein sequence ID" value="SIS15552.1"/>
    <property type="molecule type" value="Genomic_DNA"/>
</dbReference>
<dbReference type="InterPro" id="IPR022536">
    <property type="entry name" value="EspC"/>
</dbReference>
<dbReference type="OrthoDB" id="4382075at2"/>
<dbReference type="GO" id="GO:0009306">
    <property type="term" value="P:protein secretion"/>
    <property type="evidence" value="ECO:0007669"/>
    <property type="project" value="InterPro"/>
</dbReference>